<evidence type="ECO:0000256" key="12">
    <source>
        <dbReference type="ARBA" id="ARBA00033708"/>
    </source>
</evidence>
<keyword evidence="10 14" id="KW-0472">Membrane</keyword>
<dbReference type="PANTHER" id="PTHR48086">
    <property type="entry name" value="SODIUM/PROLINE SYMPORTER-RELATED"/>
    <property type="match status" value="1"/>
</dbReference>
<dbReference type="PROSITE" id="PS50283">
    <property type="entry name" value="NA_SOLUT_SYMP_3"/>
    <property type="match status" value="1"/>
</dbReference>
<dbReference type="AlphaFoldDB" id="A0A0G3WGE3"/>
<comment type="similarity">
    <text evidence="2 13">Belongs to the sodium:solute symporter (SSF) (TC 2.A.21) family.</text>
</comment>
<evidence type="ECO:0000256" key="5">
    <source>
        <dbReference type="ARBA" id="ARBA00022692"/>
    </source>
</evidence>
<evidence type="ECO:0000256" key="13">
    <source>
        <dbReference type="RuleBase" id="RU362091"/>
    </source>
</evidence>
<feature type="transmembrane region" description="Helical" evidence="14">
    <location>
        <begin position="450"/>
        <end position="470"/>
    </location>
</feature>
<sequence length="485" mass="52720">MISLILVSVFIIAMIAAGVWGMKKTKTLNDFFIGSRKIGPWISALSYGTAYFSAVIFIGFAGKLGWGYGLNVLWIAIGNAVIGSFLAWIVLGRRTRTMTQNLDVVTMPEFLQERFSGKYFKIIAASVIFLFLLPYAASVFKGLGYLFEVNFNISFDTALLIMVAITAVYLILGGYFAVTITDFIQGFVMLFGAILMVVILVGQAGGLTSSIHQISENYYRDVFSQGAPDYIMLAALIFMTSFGVWGMPQMVQKFYAVKNEKVIKLAAYTTLIFALTISVCAYFTGALTHVFFNAPILGANGAANFDAMIPELLIRFLPEGVMALILLLILSASMSTLSALVLVSASSIAIDLYKGHVNPKVSKASSVFMMRFLTGIFLLISFLIAKYEFSFIITLMSLSWGVIAGGFLAPYVYGLYWKGATRAGAKSAMISGIFLAISLFYILGANNAPLASSIAMIVPFAVVPAVSIFTKKPDAKKIKKAFKGI</sequence>
<feature type="transmembrane region" description="Helical" evidence="14">
    <location>
        <begin position="6"/>
        <end position="23"/>
    </location>
</feature>
<feature type="transmembrane region" description="Helical" evidence="14">
    <location>
        <begin position="44"/>
        <end position="66"/>
    </location>
</feature>
<evidence type="ECO:0000256" key="7">
    <source>
        <dbReference type="ARBA" id="ARBA00022989"/>
    </source>
</evidence>
<feature type="transmembrane region" description="Helical" evidence="14">
    <location>
        <begin position="72"/>
        <end position="91"/>
    </location>
</feature>
<evidence type="ECO:0000256" key="9">
    <source>
        <dbReference type="ARBA" id="ARBA00023065"/>
    </source>
</evidence>
<dbReference type="InterPro" id="IPR038377">
    <property type="entry name" value="Na/Glc_symporter_sf"/>
</dbReference>
<keyword evidence="16" id="KW-1185">Reference proteome</keyword>
<feature type="transmembrane region" description="Helical" evidence="14">
    <location>
        <begin position="265"/>
        <end position="285"/>
    </location>
</feature>
<name>A0A0G3WGE3_9BACT</name>
<feature type="transmembrane region" description="Helical" evidence="14">
    <location>
        <begin position="428"/>
        <end position="444"/>
    </location>
</feature>
<keyword evidence="11" id="KW-0739">Sodium transport</keyword>
<reference evidence="15 16" key="1">
    <citation type="submission" date="2014-09" db="EMBL/GenBank/DDBJ databases">
        <title>Complete genome sequence of Endomicrobium proavitum.</title>
        <authorList>
            <person name="Zheng H."/>
        </authorList>
    </citation>
    <scope>NUCLEOTIDE SEQUENCE [LARGE SCALE GENOMIC DNA]</scope>
    <source>
        <strain evidence="15 16">Rsa215</strain>
    </source>
</reference>
<evidence type="ECO:0000256" key="10">
    <source>
        <dbReference type="ARBA" id="ARBA00023136"/>
    </source>
</evidence>
<dbReference type="InterPro" id="IPR001734">
    <property type="entry name" value="Na/solute_symporter"/>
</dbReference>
<accession>A0A0G3WGE3</accession>
<dbReference type="GO" id="GO:0015824">
    <property type="term" value="P:proline transport"/>
    <property type="evidence" value="ECO:0007669"/>
    <property type="project" value="TreeGrafter"/>
</dbReference>
<gene>
    <name evidence="15" type="ORF">Epro_0054</name>
</gene>
<dbReference type="InterPro" id="IPR050277">
    <property type="entry name" value="Sodium:Solute_Symporter"/>
</dbReference>
<evidence type="ECO:0000256" key="6">
    <source>
        <dbReference type="ARBA" id="ARBA00022847"/>
    </source>
</evidence>
<evidence type="ECO:0000256" key="8">
    <source>
        <dbReference type="ARBA" id="ARBA00023053"/>
    </source>
</evidence>
<dbReference type="PANTHER" id="PTHR48086:SF3">
    <property type="entry name" value="SODIUM_PROLINE SYMPORTER"/>
    <property type="match status" value="1"/>
</dbReference>
<dbReference type="RefSeq" id="WP_052569522.1">
    <property type="nucleotide sequence ID" value="NZ_CP009498.1"/>
</dbReference>
<protein>
    <submittedName>
        <fullName evidence="15">SSS sodium solute transporter superfamily</fullName>
    </submittedName>
</protein>
<evidence type="ECO:0000256" key="2">
    <source>
        <dbReference type="ARBA" id="ARBA00006434"/>
    </source>
</evidence>
<dbReference type="STRING" id="1408281.Epro_0054"/>
<keyword evidence="5 14" id="KW-0812">Transmembrane</keyword>
<feature type="transmembrane region" description="Helical" evidence="14">
    <location>
        <begin position="227"/>
        <end position="245"/>
    </location>
</feature>
<keyword evidence="6" id="KW-0769">Symport</keyword>
<keyword evidence="4" id="KW-1003">Cell membrane</keyword>
<dbReference type="Gene3D" id="1.20.1730.10">
    <property type="entry name" value="Sodium/glucose cotransporter"/>
    <property type="match status" value="1"/>
</dbReference>
<organism evidence="15 16">
    <name type="scientific">Endomicrobium proavitum</name>
    <dbReference type="NCBI Taxonomy" id="1408281"/>
    <lineage>
        <taxon>Bacteria</taxon>
        <taxon>Pseudomonadati</taxon>
        <taxon>Elusimicrobiota</taxon>
        <taxon>Endomicrobiia</taxon>
        <taxon>Endomicrobiales</taxon>
        <taxon>Endomicrobiaceae</taxon>
        <taxon>Endomicrobium</taxon>
    </lineage>
</organism>
<dbReference type="KEGG" id="epo:Epro_0054"/>
<evidence type="ECO:0000256" key="11">
    <source>
        <dbReference type="ARBA" id="ARBA00023201"/>
    </source>
</evidence>
<dbReference type="GO" id="GO:0015193">
    <property type="term" value="F:L-proline transmembrane transporter activity"/>
    <property type="evidence" value="ECO:0007669"/>
    <property type="project" value="TreeGrafter"/>
</dbReference>
<evidence type="ECO:0000256" key="3">
    <source>
        <dbReference type="ARBA" id="ARBA00022448"/>
    </source>
</evidence>
<comment type="catalytic activity">
    <reaction evidence="12">
        <text>L-proline(in) + Na(+)(in) = L-proline(out) + Na(+)(out)</text>
        <dbReference type="Rhea" id="RHEA:28967"/>
        <dbReference type="ChEBI" id="CHEBI:29101"/>
        <dbReference type="ChEBI" id="CHEBI:60039"/>
    </reaction>
</comment>
<dbReference type="PATRIC" id="fig|1408281.3.peg.54"/>
<evidence type="ECO:0000313" key="16">
    <source>
        <dbReference type="Proteomes" id="UP000035337"/>
    </source>
</evidence>
<feature type="transmembrane region" description="Helical" evidence="14">
    <location>
        <begin position="321"/>
        <end position="343"/>
    </location>
</feature>
<feature type="transmembrane region" description="Helical" evidence="14">
    <location>
        <begin position="391"/>
        <end position="416"/>
    </location>
</feature>
<evidence type="ECO:0000256" key="1">
    <source>
        <dbReference type="ARBA" id="ARBA00004651"/>
    </source>
</evidence>
<feature type="transmembrane region" description="Helical" evidence="14">
    <location>
        <begin position="187"/>
        <end position="207"/>
    </location>
</feature>
<dbReference type="Proteomes" id="UP000035337">
    <property type="component" value="Chromosome"/>
</dbReference>
<keyword evidence="7 14" id="KW-1133">Transmembrane helix</keyword>
<comment type="subcellular location">
    <subcellularLocation>
        <location evidence="1">Cell membrane</location>
        <topology evidence="1">Multi-pass membrane protein</topology>
    </subcellularLocation>
</comment>
<dbReference type="GO" id="GO:0005886">
    <property type="term" value="C:plasma membrane"/>
    <property type="evidence" value="ECO:0007669"/>
    <property type="project" value="UniProtKB-SubCell"/>
</dbReference>
<evidence type="ECO:0000256" key="14">
    <source>
        <dbReference type="SAM" id="Phobius"/>
    </source>
</evidence>
<keyword evidence="3" id="KW-0813">Transport</keyword>
<evidence type="ECO:0000313" key="15">
    <source>
        <dbReference type="EMBL" id="AKL97433.1"/>
    </source>
</evidence>
<proteinExistence type="inferred from homology"/>
<dbReference type="OrthoDB" id="9810181at2"/>
<keyword evidence="9" id="KW-0406">Ion transport</keyword>
<keyword evidence="8" id="KW-0915">Sodium</keyword>
<dbReference type="Pfam" id="PF00474">
    <property type="entry name" value="SSF"/>
    <property type="match status" value="1"/>
</dbReference>
<dbReference type="GO" id="GO:0005298">
    <property type="term" value="F:proline:sodium symporter activity"/>
    <property type="evidence" value="ECO:0007669"/>
    <property type="project" value="TreeGrafter"/>
</dbReference>
<evidence type="ECO:0000256" key="4">
    <source>
        <dbReference type="ARBA" id="ARBA00022475"/>
    </source>
</evidence>
<feature type="transmembrane region" description="Helical" evidence="14">
    <location>
        <begin position="119"/>
        <end position="137"/>
    </location>
</feature>
<feature type="transmembrane region" description="Helical" evidence="14">
    <location>
        <begin position="364"/>
        <end position="385"/>
    </location>
</feature>
<dbReference type="EMBL" id="CP009498">
    <property type="protein sequence ID" value="AKL97433.1"/>
    <property type="molecule type" value="Genomic_DNA"/>
</dbReference>
<feature type="transmembrane region" description="Helical" evidence="14">
    <location>
        <begin position="157"/>
        <end position="180"/>
    </location>
</feature>